<protein>
    <submittedName>
        <fullName evidence="1">Uncharacterized protein</fullName>
    </submittedName>
</protein>
<evidence type="ECO:0000313" key="2">
    <source>
        <dbReference type="Proteomes" id="UP000821845"/>
    </source>
</evidence>
<organism evidence="1 2">
    <name type="scientific">Hyalomma asiaticum</name>
    <name type="common">Tick</name>
    <dbReference type="NCBI Taxonomy" id="266040"/>
    <lineage>
        <taxon>Eukaryota</taxon>
        <taxon>Metazoa</taxon>
        <taxon>Ecdysozoa</taxon>
        <taxon>Arthropoda</taxon>
        <taxon>Chelicerata</taxon>
        <taxon>Arachnida</taxon>
        <taxon>Acari</taxon>
        <taxon>Parasitiformes</taxon>
        <taxon>Ixodida</taxon>
        <taxon>Ixodoidea</taxon>
        <taxon>Ixodidae</taxon>
        <taxon>Hyalomminae</taxon>
        <taxon>Hyalomma</taxon>
    </lineage>
</organism>
<dbReference type="EMBL" id="CM023482">
    <property type="protein sequence ID" value="KAH6937516.1"/>
    <property type="molecule type" value="Genomic_DNA"/>
</dbReference>
<reference evidence="1" key="1">
    <citation type="submission" date="2020-05" db="EMBL/GenBank/DDBJ databases">
        <title>Large-scale comparative analyses of tick genomes elucidate their genetic diversity and vector capacities.</title>
        <authorList>
            <person name="Jia N."/>
            <person name="Wang J."/>
            <person name="Shi W."/>
            <person name="Du L."/>
            <person name="Sun Y."/>
            <person name="Zhan W."/>
            <person name="Jiang J."/>
            <person name="Wang Q."/>
            <person name="Zhang B."/>
            <person name="Ji P."/>
            <person name="Sakyi L.B."/>
            <person name="Cui X."/>
            <person name="Yuan T."/>
            <person name="Jiang B."/>
            <person name="Yang W."/>
            <person name="Lam T.T.-Y."/>
            <person name="Chang Q."/>
            <person name="Ding S."/>
            <person name="Wang X."/>
            <person name="Zhu J."/>
            <person name="Ruan X."/>
            <person name="Zhao L."/>
            <person name="Wei J."/>
            <person name="Que T."/>
            <person name="Du C."/>
            <person name="Cheng J."/>
            <person name="Dai P."/>
            <person name="Han X."/>
            <person name="Huang E."/>
            <person name="Gao Y."/>
            <person name="Liu J."/>
            <person name="Shao H."/>
            <person name="Ye R."/>
            <person name="Li L."/>
            <person name="Wei W."/>
            <person name="Wang X."/>
            <person name="Wang C."/>
            <person name="Yang T."/>
            <person name="Huo Q."/>
            <person name="Li W."/>
            <person name="Guo W."/>
            <person name="Chen H."/>
            <person name="Zhou L."/>
            <person name="Ni X."/>
            <person name="Tian J."/>
            <person name="Zhou Y."/>
            <person name="Sheng Y."/>
            <person name="Liu T."/>
            <person name="Pan Y."/>
            <person name="Xia L."/>
            <person name="Li J."/>
            <person name="Zhao F."/>
            <person name="Cao W."/>
        </authorList>
    </citation>
    <scope>NUCLEOTIDE SEQUENCE</scope>
    <source>
        <strain evidence="1">Hyas-2018</strain>
    </source>
</reference>
<proteinExistence type="predicted"/>
<gene>
    <name evidence="1" type="ORF">HPB50_000996</name>
</gene>
<comment type="caution">
    <text evidence="1">The sequence shown here is derived from an EMBL/GenBank/DDBJ whole genome shotgun (WGS) entry which is preliminary data.</text>
</comment>
<dbReference type="Proteomes" id="UP000821845">
    <property type="component" value="Chromosome 2"/>
</dbReference>
<sequence length="456" mass="51871">MKNPSSPLYLTVFAAILDISGAAHQCNYGRTLFDIGLEKVLGMASFRDFPLEDIHRTYTKVFDYRLHLYQGKLNGLSNLKRWDRSYINATDSGITAHLNIEGGPLEVTYIGTVNSVLIDANVKVSLYIPRIEVFMYIEEPSPNDLTLAELRFWVAPVKFSAEELDKNRFWFKILHVLAESPIEKAVRDKMGQMVVEVVHQFLGKLELFARNGTRIGEIKKAREDPSFIPVLVFPGSEEIISPSKNPLGPWKDPSKWGIFDYSIKRMVLSLNLEPQVFTDVGDIAFQGWPVHITNVTLHGLSFIRRGGDNYAVADRCGIKAQVHLAMENIRAVAYGTAKGHRLRIDLRVIEVYLVIKVKEVNSTIEIEDYQLTFLAPFVYDVYVFTPILGPLAKIIYRLSGRHSSEVEEKMLKEWLLGYLKHPMATVTEFIKDPAPWMPWNSSIIDAYRRYTAGQGN</sequence>
<evidence type="ECO:0000313" key="1">
    <source>
        <dbReference type="EMBL" id="KAH6937516.1"/>
    </source>
</evidence>
<accession>A0ACB7SRC6</accession>
<name>A0ACB7SRC6_HYAAI</name>
<keyword evidence="2" id="KW-1185">Reference proteome</keyword>